<proteinExistence type="predicted"/>
<keyword evidence="2" id="KW-1185">Reference proteome</keyword>
<dbReference type="Proteomes" id="UP000304953">
    <property type="component" value="Unassembled WGS sequence"/>
</dbReference>
<name>A0AC61RXE5_9FIRM</name>
<evidence type="ECO:0000313" key="2">
    <source>
        <dbReference type="Proteomes" id="UP000304953"/>
    </source>
</evidence>
<reference evidence="1" key="1">
    <citation type="submission" date="2019-04" db="EMBL/GenBank/DDBJ databases">
        <title>Microbes associate with the intestines of laboratory mice.</title>
        <authorList>
            <person name="Navarre W."/>
            <person name="Wong E."/>
            <person name="Huang K."/>
            <person name="Tropini C."/>
            <person name="Ng K."/>
            <person name="Yu B."/>
        </authorList>
    </citation>
    <scope>NUCLEOTIDE SEQUENCE</scope>
    <source>
        <strain evidence="1">NM01_1-7b</strain>
    </source>
</reference>
<gene>
    <name evidence="1" type="ORF">E5329_09150</name>
</gene>
<dbReference type="EMBL" id="SRYA01000015">
    <property type="protein sequence ID" value="TGY96535.1"/>
    <property type="molecule type" value="Genomic_DNA"/>
</dbReference>
<evidence type="ECO:0000313" key="1">
    <source>
        <dbReference type="EMBL" id="TGY96535.1"/>
    </source>
</evidence>
<sequence length="592" mass="65980">MFRNKTFNRRKILIVFTVILLVLSILVGRLVYLMIFCSEYYGQKAEDLHERERDIKAARGKIIDSTGTVLATNRTVCTISVIHSQLEEPEEVIRVLTKELEMEEETVRKRVEKVSSIERVKSNVDKEVGDRIRNYGLAGVKVDEDYKRYYPYGTLASRVLGFTGGDNQGIIGLEVMYEDYLKGSSGKILTLTDARGVEIENAGERRQEPVDGYNLHISLDYNIQMYCEQAAKKVMEAKSADGVSVIVMKPDNGEILAMVNVPEFDLNDPFTLIQEEEEQSETNQQDLLNQMWRNPCINDTYEPGSVFKTITTAASFEEGVVSLNDHFFCPGYKMVEDRRIHCHKRAGHGAEDFTQGIMNSCNPVFIELGLRLGVDNVYKYFEQFGLLNRTGIDLPGEASTIMHDKKNVGPVELATISFGQSFQVTPIQLATTVSSLINGGNRITPHFGVSVKDDQGNLIETLQYDVKEGIVSESTSETLRSVLEKVVSEGSGKRAYIEGFSIGGKTATSQTLPRSANKYISSFLGFAPAEDPQVLALLIINNPQGIYYGGTIAAPVVKEIFSNILPYLGIEKQAVPEKEDSAENSEENSEEN</sequence>
<organism evidence="1 2">
    <name type="scientific">Petralouisia muris</name>
    <dbReference type="NCBI Taxonomy" id="3032872"/>
    <lineage>
        <taxon>Bacteria</taxon>
        <taxon>Bacillati</taxon>
        <taxon>Bacillota</taxon>
        <taxon>Clostridia</taxon>
        <taxon>Lachnospirales</taxon>
        <taxon>Lachnospiraceae</taxon>
        <taxon>Petralouisia</taxon>
    </lineage>
</organism>
<protein>
    <submittedName>
        <fullName evidence="1">Peptidoglycan glycosyltransferase</fullName>
    </submittedName>
</protein>
<accession>A0AC61RXE5</accession>
<comment type="caution">
    <text evidence="1">The sequence shown here is derived from an EMBL/GenBank/DDBJ whole genome shotgun (WGS) entry which is preliminary data.</text>
</comment>